<evidence type="ECO:0000313" key="8">
    <source>
        <dbReference type="EMBL" id="KAL2098599.1"/>
    </source>
</evidence>
<dbReference type="GO" id="GO:0016020">
    <property type="term" value="C:membrane"/>
    <property type="evidence" value="ECO:0007669"/>
    <property type="project" value="UniProtKB-SubCell"/>
</dbReference>
<dbReference type="AlphaFoldDB" id="A0ABD1KHN9"/>
<comment type="subcellular location">
    <subcellularLocation>
        <location evidence="1">Membrane</location>
    </subcellularLocation>
</comment>
<evidence type="ECO:0000256" key="6">
    <source>
        <dbReference type="SAM" id="MobiDB-lite"/>
    </source>
</evidence>
<evidence type="ECO:0000256" key="2">
    <source>
        <dbReference type="ARBA" id="ARBA00006843"/>
    </source>
</evidence>
<accession>A0ABD1KHN9</accession>
<comment type="similarity">
    <text evidence="2">Belongs to the CD225/Dispanin family.</text>
</comment>
<dbReference type="PANTHER" id="PTHR14768">
    <property type="entry name" value="UPF0338 PROTEIN"/>
    <property type="match status" value="1"/>
</dbReference>
<dbReference type="Proteomes" id="UP001591681">
    <property type="component" value="Unassembled WGS sequence"/>
</dbReference>
<dbReference type="Pfam" id="PF04505">
    <property type="entry name" value="CD225"/>
    <property type="match status" value="1"/>
</dbReference>
<evidence type="ECO:0000256" key="4">
    <source>
        <dbReference type="ARBA" id="ARBA00022989"/>
    </source>
</evidence>
<comment type="caution">
    <text evidence="8">The sequence shown here is derived from an EMBL/GenBank/DDBJ whole genome shotgun (WGS) entry which is preliminary data.</text>
</comment>
<feature type="region of interest" description="Disordered" evidence="6">
    <location>
        <begin position="85"/>
        <end position="125"/>
    </location>
</feature>
<evidence type="ECO:0000256" key="7">
    <source>
        <dbReference type="SAM" id="Phobius"/>
    </source>
</evidence>
<evidence type="ECO:0000256" key="3">
    <source>
        <dbReference type="ARBA" id="ARBA00022692"/>
    </source>
</evidence>
<keyword evidence="4 7" id="KW-1133">Transmembrane helix</keyword>
<evidence type="ECO:0000313" key="9">
    <source>
        <dbReference type="Proteomes" id="UP001591681"/>
    </source>
</evidence>
<gene>
    <name evidence="8" type="ORF">ACEWY4_005079</name>
</gene>
<proteinExistence type="inferred from homology"/>
<keyword evidence="9" id="KW-1185">Reference proteome</keyword>
<feature type="transmembrane region" description="Helical" evidence="7">
    <location>
        <begin position="167"/>
        <end position="188"/>
    </location>
</feature>
<keyword evidence="5 7" id="KW-0472">Membrane</keyword>
<name>A0ABD1KHN9_9TELE</name>
<organism evidence="8 9">
    <name type="scientific">Coilia grayii</name>
    <name type="common">Gray's grenadier anchovy</name>
    <dbReference type="NCBI Taxonomy" id="363190"/>
    <lineage>
        <taxon>Eukaryota</taxon>
        <taxon>Metazoa</taxon>
        <taxon>Chordata</taxon>
        <taxon>Craniata</taxon>
        <taxon>Vertebrata</taxon>
        <taxon>Euteleostomi</taxon>
        <taxon>Actinopterygii</taxon>
        <taxon>Neopterygii</taxon>
        <taxon>Teleostei</taxon>
        <taxon>Clupei</taxon>
        <taxon>Clupeiformes</taxon>
        <taxon>Clupeoidei</taxon>
        <taxon>Engraulidae</taxon>
        <taxon>Coilinae</taxon>
        <taxon>Coilia</taxon>
    </lineage>
</organism>
<feature type="compositionally biased region" description="Basic and acidic residues" evidence="6">
    <location>
        <begin position="92"/>
        <end position="103"/>
    </location>
</feature>
<dbReference type="EMBL" id="JBHFQA010000005">
    <property type="protein sequence ID" value="KAL2098599.1"/>
    <property type="molecule type" value="Genomic_DNA"/>
</dbReference>
<reference evidence="8 9" key="1">
    <citation type="submission" date="2024-09" db="EMBL/GenBank/DDBJ databases">
        <title>A chromosome-level genome assembly of Gray's grenadier anchovy, Coilia grayii.</title>
        <authorList>
            <person name="Fu Z."/>
        </authorList>
    </citation>
    <scope>NUCLEOTIDE SEQUENCE [LARGE SCALE GENOMIC DNA]</scope>
    <source>
        <strain evidence="8">G4</strain>
        <tissue evidence="8">Muscle</tissue>
    </source>
</reference>
<keyword evidence="3 7" id="KW-0812">Transmembrane</keyword>
<evidence type="ECO:0000256" key="1">
    <source>
        <dbReference type="ARBA" id="ARBA00004370"/>
    </source>
</evidence>
<evidence type="ECO:0000256" key="5">
    <source>
        <dbReference type="ARBA" id="ARBA00023136"/>
    </source>
</evidence>
<feature type="transmembrane region" description="Helical" evidence="7">
    <location>
        <begin position="208"/>
        <end position="228"/>
    </location>
</feature>
<protein>
    <submittedName>
        <fullName evidence="8">Uncharacterized protein</fullName>
    </submittedName>
</protein>
<sequence>MESLSELQNPLLDKTPHRVVSDCCSYHDDSYSLQCHDNIIRYFASGGDPETTAERFLDATSLHVAMEMLCAPRFLLCRDDSSHSRGGTASDRSLETPLRDHPVDPQTPHHGHDPDPDSGPPLHALASPPIHTVSCEVEDNRLVQYETSSSSSSCSEDSFLRPPRDHLGLALFSMLCCFWPLGIAAFYLSHQTSTAVSKGAFSEAGVSSRRVLLLAALSITVGTGLYYATAKLRVMKAKVTHSNLEMYVLKAAVTQSSSEMCVLKAAVTHSSLEMCVLKAAVSQSSSEMCVLKAAVSQSSSEICVMSSLRPSRQWELRHIDC</sequence>
<dbReference type="InterPro" id="IPR007593">
    <property type="entry name" value="CD225/Dispanin_fam"/>
</dbReference>
<dbReference type="PANTHER" id="PTHR14768:SF4">
    <property type="entry name" value="SYNAPSE DIFFERENTIATION-INDUCING GENE PROTEIN 1-LIKE"/>
    <property type="match status" value="1"/>
</dbReference>